<evidence type="ECO:0000256" key="5">
    <source>
        <dbReference type="ARBA" id="ARBA00022989"/>
    </source>
</evidence>
<dbReference type="PANTHER" id="PTHR43227">
    <property type="entry name" value="BLL4140 PROTEIN"/>
    <property type="match status" value="1"/>
</dbReference>
<keyword evidence="6 7" id="KW-0472">Membrane</keyword>
<dbReference type="InterPro" id="IPR035906">
    <property type="entry name" value="MetI-like_sf"/>
</dbReference>
<evidence type="ECO:0000256" key="1">
    <source>
        <dbReference type="ARBA" id="ARBA00004651"/>
    </source>
</evidence>
<dbReference type="PANTHER" id="PTHR43227:SF11">
    <property type="entry name" value="BLL4140 PROTEIN"/>
    <property type="match status" value="1"/>
</dbReference>
<sequence length="318" mass="35333">MSTSIAGRETNADIAVNRKGTRSGRIPQLPLHLMILPGLLLILVYNYGPMLGLVISFQKFIPARGIAHSAWIGLDNFKYVANLPDTKEILWNTIVIALMKMVANLIVPLVMALLLNEVRKAFFKRGVQTLIYLPHFLSWIILGGILIDILSPSEGIVGAMLKSVGIEPIYFLGSNHWFRFVLVTSDVWKEFGFNTIVYLAALTGINPSLYEAAIVDGAGRWKQTWYITLPGIASIIVLLSVLSLGNVLNAGFDQVFNLYSPQVYETGDIIDTFVYRIGLQEAQYGVATAVGLFKSIVSLSFISLSYYLAYRLANYRIF</sequence>
<dbReference type="AlphaFoldDB" id="A0A3G3JTL8"/>
<keyword evidence="3" id="KW-1003">Cell membrane</keyword>
<protein>
    <submittedName>
        <fullName evidence="9">Sugar ABC transporter permease</fullName>
    </submittedName>
</protein>
<feature type="transmembrane region" description="Helical" evidence="7">
    <location>
        <begin position="225"/>
        <end position="248"/>
    </location>
</feature>
<name>A0A3G3JTL8_9BACL</name>
<feature type="domain" description="ABC transmembrane type-1" evidence="8">
    <location>
        <begin position="90"/>
        <end position="305"/>
    </location>
</feature>
<dbReference type="GO" id="GO:0055085">
    <property type="term" value="P:transmembrane transport"/>
    <property type="evidence" value="ECO:0007669"/>
    <property type="project" value="InterPro"/>
</dbReference>
<evidence type="ECO:0000256" key="7">
    <source>
        <dbReference type="RuleBase" id="RU363032"/>
    </source>
</evidence>
<reference evidence="9 10" key="1">
    <citation type="submission" date="2018-10" db="EMBL/GenBank/DDBJ databases">
        <title>Genome Sequence of Cohnella sp.</title>
        <authorList>
            <person name="Srinivasan S."/>
            <person name="Kim M.K."/>
        </authorList>
    </citation>
    <scope>NUCLEOTIDE SEQUENCE [LARGE SCALE GENOMIC DNA]</scope>
    <source>
        <strain evidence="9 10">18JY8-7</strain>
    </source>
</reference>
<dbReference type="KEGG" id="coh:EAV92_02455"/>
<keyword evidence="5 7" id="KW-1133">Transmembrane helix</keyword>
<dbReference type="InterPro" id="IPR050809">
    <property type="entry name" value="UgpAE/MalFG_permease"/>
</dbReference>
<feature type="transmembrane region" description="Helical" evidence="7">
    <location>
        <begin position="127"/>
        <end position="147"/>
    </location>
</feature>
<feature type="transmembrane region" description="Helical" evidence="7">
    <location>
        <begin position="89"/>
        <end position="115"/>
    </location>
</feature>
<dbReference type="Gene3D" id="1.10.3720.10">
    <property type="entry name" value="MetI-like"/>
    <property type="match status" value="1"/>
</dbReference>
<proteinExistence type="inferred from homology"/>
<comment type="subcellular location">
    <subcellularLocation>
        <location evidence="1 7">Cell membrane</location>
        <topology evidence="1 7">Multi-pass membrane protein</topology>
    </subcellularLocation>
</comment>
<evidence type="ECO:0000256" key="3">
    <source>
        <dbReference type="ARBA" id="ARBA00022475"/>
    </source>
</evidence>
<dbReference type="EMBL" id="CP033433">
    <property type="protein sequence ID" value="AYQ71544.1"/>
    <property type="molecule type" value="Genomic_DNA"/>
</dbReference>
<evidence type="ECO:0000256" key="4">
    <source>
        <dbReference type="ARBA" id="ARBA00022692"/>
    </source>
</evidence>
<evidence type="ECO:0000313" key="9">
    <source>
        <dbReference type="EMBL" id="AYQ71544.1"/>
    </source>
</evidence>
<organism evidence="9 10">
    <name type="scientific">Cohnella candidum</name>
    <dbReference type="NCBI Taxonomy" id="2674991"/>
    <lineage>
        <taxon>Bacteria</taxon>
        <taxon>Bacillati</taxon>
        <taxon>Bacillota</taxon>
        <taxon>Bacilli</taxon>
        <taxon>Bacillales</taxon>
        <taxon>Paenibacillaceae</taxon>
        <taxon>Cohnella</taxon>
    </lineage>
</organism>
<keyword evidence="4 7" id="KW-0812">Transmembrane</keyword>
<dbReference type="Proteomes" id="UP000269097">
    <property type="component" value="Chromosome"/>
</dbReference>
<keyword evidence="10" id="KW-1185">Reference proteome</keyword>
<evidence type="ECO:0000256" key="6">
    <source>
        <dbReference type="ARBA" id="ARBA00023136"/>
    </source>
</evidence>
<comment type="similarity">
    <text evidence="7">Belongs to the binding-protein-dependent transport system permease family.</text>
</comment>
<dbReference type="SUPFAM" id="SSF161098">
    <property type="entry name" value="MetI-like"/>
    <property type="match status" value="1"/>
</dbReference>
<feature type="transmembrane region" description="Helical" evidence="7">
    <location>
        <begin position="284"/>
        <end position="309"/>
    </location>
</feature>
<evidence type="ECO:0000313" key="10">
    <source>
        <dbReference type="Proteomes" id="UP000269097"/>
    </source>
</evidence>
<gene>
    <name evidence="9" type="ORF">EAV92_02455</name>
</gene>
<feature type="transmembrane region" description="Helical" evidence="7">
    <location>
        <begin position="29"/>
        <end position="48"/>
    </location>
</feature>
<keyword evidence="2 7" id="KW-0813">Transport</keyword>
<evidence type="ECO:0000259" key="8">
    <source>
        <dbReference type="PROSITE" id="PS50928"/>
    </source>
</evidence>
<dbReference type="Pfam" id="PF00528">
    <property type="entry name" value="BPD_transp_1"/>
    <property type="match status" value="1"/>
</dbReference>
<evidence type="ECO:0000256" key="2">
    <source>
        <dbReference type="ARBA" id="ARBA00022448"/>
    </source>
</evidence>
<dbReference type="PROSITE" id="PS50928">
    <property type="entry name" value="ABC_TM1"/>
    <property type="match status" value="1"/>
</dbReference>
<dbReference type="InterPro" id="IPR000515">
    <property type="entry name" value="MetI-like"/>
</dbReference>
<dbReference type="CDD" id="cd06261">
    <property type="entry name" value="TM_PBP2"/>
    <property type="match status" value="1"/>
</dbReference>
<accession>A0A3G3JTL8</accession>
<feature type="transmembrane region" description="Helical" evidence="7">
    <location>
        <begin position="191"/>
        <end position="213"/>
    </location>
</feature>
<dbReference type="GO" id="GO:0005886">
    <property type="term" value="C:plasma membrane"/>
    <property type="evidence" value="ECO:0007669"/>
    <property type="project" value="UniProtKB-SubCell"/>
</dbReference>